<dbReference type="PANTHER" id="PTHR46108:SF1">
    <property type="entry name" value="WD REPEAT AND FYVE DOMAIN-CONTAINING PROTEIN 3"/>
    <property type="match status" value="1"/>
</dbReference>
<dbReference type="GO" id="GO:0035973">
    <property type="term" value="P:aggrephagy"/>
    <property type="evidence" value="ECO:0007669"/>
    <property type="project" value="TreeGrafter"/>
</dbReference>
<dbReference type="OrthoDB" id="10018316at2759"/>
<organism evidence="4 5">
    <name type="scientific">Albula glossodonta</name>
    <name type="common">roundjaw bonefish</name>
    <dbReference type="NCBI Taxonomy" id="121402"/>
    <lineage>
        <taxon>Eukaryota</taxon>
        <taxon>Metazoa</taxon>
        <taxon>Chordata</taxon>
        <taxon>Craniata</taxon>
        <taxon>Vertebrata</taxon>
        <taxon>Euteleostomi</taxon>
        <taxon>Actinopterygii</taxon>
        <taxon>Neopterygii</taxon>
        <taxon>Teleostei</taxon>
        <taxon>Albuliformes</taxon>
        <taxon>Albulidae</taxon>
        <taxon>Albula</taxon>
    </lineage>
</organism>
<dbReference type="InterPro" id="IPR051944">
    <property type="entry name" value="BEACH_domain_protein"/>
</dbReference>
<protein>
    <recommendedName>
        <fullName evidence="3">Alfy-like armadillo-like repeat domain-containing protein</fullName>
    </recommendedName>
</protein>
<comment type="caution">
    <text evidence="4">The sequence shown here is derived from an EMBL/GenBank/DDBJ whole genome shotgun (WGS) entry which is preliminary data.</text>
</comment>
<gene>
    <name evidence="4" type="ORF">JZ751_001831</name>
</gene>
<feature type="region of interest" description="Disordered" evidence="2">
    <location>
        <begin position="544"/>
        <end position="570"/>
    </location>
</feature>
<accession>A0A8T2PV18</accession>
<keyword evidence="1" id="KW-0853">WD repeat</keyword>
<keyword evidence="5" id="KW-1185">Reference proteome</keyword>
<dbReference type="SUPFAM" id="SSF48371">
    <property type="entry name" value="ARM repeat"/>
    <property type="match status" value="1"/>
</dbReference>
<evidence type="ECO:0000256" key="1">
    <source>
        <dbReference type="ARBA" id="ARBA00022574"/>
    </source>
</evidence>
<dbReference type="EMBL" id="JAFBMS010000002">
    <property type="protein sequence ID" value="KAG9355118.1"/>
    <property type="molecule type" value="Genomic_DNA"/>
</dbReference>
<sequence length="920" mass="102507">MNVVKRIMGRPRQEECSPQDNALGLMHLRRLFSELCHPPRHMTQKEQEEKLYMMLPVFNRVFGSAPPVTMTEKFSDLLQFTTQVSRLMVTEIRRRASNKSTEAASRAIVQFLEVNQSEEASRGWMLLTTINLLASSGQKTVDCMTTMSVPSTLVKCLYLFFDLPHTPEVPGAAQTELPLADRRALLQKVFVQILVKLCSFVSPAEELAQKDDLQLLFSAITSWCPPHNLPWRKSAGEVLMTISRHGLSVNVVKYIHGPQCCYAWGGVGVTGFTPLCQKECLSTCVQNMQQSDDLSPLEIVEMFAGLSCFLKDSSEVSQTLLDDFRMCQGYAFLCDLMLRLEQAKEDDAKDALKDLVNLVTALTTYGVSDLKPGGFTTGAPFLLPGFVVPQPSGNGHTVRNIQAFSVLQNAFLKAKSSRLSRTILDAIANIYMADNANYFILEAQHTLSQFAEKISKLPEAQAKYFELMEFVVFSLNYVPCKELFSVSVLLKANASYQCSITATRTLLKLARHDPVFSDVFREVGLLEVLVNLLHKYAALLKDPTQAHNQQGEEEGRPTGRGDVPEGGSKNNCVAEEQKQLAWLVMETLTVLLQGSNTNAGGHMSGLQHHAMPHHDTLPERITKSSAGIIPKKLFLPVRLKLRAALPLCFLVSHAFPWAWAKPGRPVLIPQGGKTGRQELFTRDQADTVVSFMLSLSISPVPTGPNRMCSGLFREFGGARCVHNIVKYRQCREHALMIIQQLVLSPSGDDDMGTLLGLMHSAPPTELQLKTDILRALLAVLRESHRTRTVFRKVGGFVYLTSLLVAMETNGWEKANQNQVFELLHAVFCALTAAMRYEPANSHFFRTEVQYEKLADAVRLLGCFSDSRKVAPAGVLPSNAQPFQRLLEDEPAPGDGVCPRLRHCSKLFIYLYKMATDSFDR</sequence>
<dbReference type="Proteomes" id="UP000824540">
    <property type="component" value="Unassembled WGS sequence"/>
</dbReference>
<feature type="compositionally biased region" description="Basic and acidic residues" evidence="2">
    <location>
        <begin position="553"/>
        <end position="563"/>
    </location>
</feature>
<dbReference type="InterPro" id="IPR016024">
    <property type="entry name" value="ARM-type_fold"/>
</dbReference>
<name>A0A8T2PV18_9TELE</name>
<evidence type="ECO:0000256" key="2">
    <source>
        <dbReference type="SAM" id="MobiDB-lite"/>
    </source>
</evidence>
<dbReference type="PANTHER" id="PTHR46108">
    <property type="entry name" value="BLUE CHEESE"/>
    <property type="match status" value="1"/>
</dbReference>
<feature type="domain" description="Alfy-like armadillo-like repeat" evidence="3">
    <location>
        <begin position="765"/>
        <end position="864"/>
    </location>
</feature>
<proteinExistence type="predicted"/>
<evidence type="ECO:0000313" key="5">
    <source>
        <dbReference type="Proteomes" id="UP000824540"/>
    </source>
</evidence>
<reference evidence="4" key="1">
    <citation type="thesis" date="2021" institute="BYU ScholarsArchive" country="Provo, UT, USA">
        <title>Applications of and Algorithms for Genome Assembly and Genomic Analyses with an Emphasis on Marine Teleosts.</title>
        <authorList>
            <person name="Pickett B.D."/>
        </authorList>
    </citation>
    <scope>NUCLEOTIDE SEQUENCE</scope>
    <source>
        <strain evidence="4">HI-2016</strain>
    </source>
</reference>
<dbReference type="Pfam" id="PF23295">
    <property type="entry name" value="Arm_4"/>
    <property type="match status" value="1"/>
</dbReference>
<dbReference type="AlphaFoldDB" id="A0A8T2PV18"/>
<evidence type="ECO:0000259" key="3">
    <source>
        <dbReference type="Pfam" id="PF23295"/>
    </source>
</evidence>
<dbReference type="InterPro" id="IPR056252">
    <property type="entry name" value="Alfy-like_Arm-like"/>
</dbReference>
<evidence type="ECO:0000313" key="4">
    <source>
        <dbReference type="EMBL" id="KAG9355118.1"/>
    </source>
</evidence>